<proteinExistence type="predicted"/>
<keyword evidence="3" id="KW-1185">Reference proteome</keyword>
<evidence type="ECO:0000259" key="1">
    <source>
        <dbReference type="Pfam" id="PF20710"/>
    </source>
</evidence>
<dbReference type="AlphaFoldDB" id="A0ABD3RG77"/>
<dbReference type="EMBL" id="JALLPB020000234">
    <property type="protein sequence ID" value="KAL3811799.1"/>
    <property type="molecule type" value="Genomic_DNA"/>
</dbReference>
<evidence type="ECO:0000313" key="3">
    <source>
        <dbReference type="Proteomes" id="UP001530377"/>
    </source>
</evidence>
<comment type="caution">
    <text evidence="2">The sequence shown here is derived from an EMBL/GenBank/DDBJ whole genome shotgun (WGS) entry which is preliminary data.</text>
</comment>
<dbReference type="InterPro" id="IPR049227">
    <property type="entry name" value="DUF6824"/>
</dbReference>
<feature type="domain" description="DUF6824" evidence="1">
    <location>
        <begin position="29"/>
        <end position="112"/>
    </location>
</feature>
<dbReference type="Pfam" id="PF20710">
    <property type="entry name" value="DUF6824"/>
    <property type="match status" value="1"/>
</dbReference>
<reference evidence="2 3" key="1">
    <citation type="submission" date="2024-10" db="EMBL/GenBank/DDBJ databases">
        <title>Updated reference genomes for cyclostephanoid diatoms.</title>
        <authorList>
            <person name="Roberts W.R."/>
            <person name="Alverson A.J."/>
        </authorList>
    </citation>
    <scope>NUCLEOTIDE SEQUENCE [LARGE SCALE GENOMIC DNA]</scope>
    <source>
        <strain evidence="2 3">AJA228-03</strain>
    </source>
</reference>
<accession>A0ABD3RG77</accession>
<name>A0ABD3RG77_9STRA</name>
<organism evidence="2 3">
    <name type="scientific">Cyclostephanos tholiformis</name>
    <dbReference type="NCBI Taxonomy" id="382380"/>
    <lineage>
        <taxon>Eukaryota</taxon>
        <taxon>Sar</taxon>
        <taxon>Stramenopiles</taxon>
        <taxon>Ochrophyta</taxon>
        <taxon>Bacillariophyta</taxon>
        <taxon>Coscinodiscophyceae</taxon>
        <taxon>Thalassiosirophycidae</taxon>
        <taxon>Stephanodiscales</taxon>
        <taxon>Stephanodiscaceae</taxon>
        <taxon>Cyclostephanos</taxon>
    </lineage>
</organism>
<dbReference type="Proteomes" id="UP001530377">
    <property type="component" value="Unassembled WGS sequence"/>
</dbReference>
<evidence type="ECO:0000313" key="2">
    <source>
        <dbReference type="EMBL" id="KAL3811799.1"/>
    </source>
</evidence>
<protein>
    <recommendedName>
        <fullName evidence="1">DUF6824 domain-containing protein</fullName>
    </recommendedName>
</protein>
<sequence>MYLPIDAFSAGGPPPPLPHEIITSPTDLDVLNGRGQGVQRHLGNVNYRKLVHVNKVLYAKCPRADKMKISKGIVDAVRHMGGRFLELDERSGIYNDIGEKKAVEKTSQALREGQVDIRKNMYAKDEAKAAGDVQPPNIDHEMSPEGYFVYSVQVLQSLHRADKDELASSEESSEDTLRRLAEAATVSRTPDHVSSAYVQAPTPPTAHGNNQFPVAINSPYQGDPSLQGPIGRFTDMSRYTNISGMSLTSIFSINSLRQLIESAQNGNCSSEDRATIESVMNAELQDMIRMTLPQLQEIENMGDDYYMTNHEDREVELNYNDMDDRVSELRFTEYEYSNIDGIGAAQGARTLGSTLSMMSITDNHVGGERGGV</sequence>
<gene>
    <name evidence="2" type="ORF">ACHAXA_000920</name>
</gene>